<name>A0A172TB66_9DEIO</name>
<dbReference type="Pfam" id="PF12867">
    <property type="entry name" value="DinB_2"/>
    <property type="match status" value="1"/>
</dbReference>
<dbReference type="KEGG" id="dpu:SU48_11545"/>
<dbReference type="Gene3D" id="1.20.120.450">
    <property type="entry name" value="dinb family like domain"/>
    <property type="match status" value="1"/>
</dbReference>
<sequence length="177" mass="19425">MSDPFTQPEIVAALAETREEVGAFFASLSPQQFTHGNAETWSPAHHLHHLIVSNQPVASALALPRDRLPARNATQPSRSYPEMQALYRETLATGVKASGRFLPDPQGNQAELLAEYGQTLDTLQAQVRGWSDADLDSHTLAHPALGPLSVREMLLFTLYHNAHHQAGVQNKTNMENA</sequence>
<proteinExistence type="predicted"/>
<dbReference type="RefSeq" id="WP_064015371.1">
    <property type="nucleotide sequence ID" value="NZ_CP011387.1"/>
</dbReference>
<feature type="domain" description="DinB-like" evidence="1">
    <location>
        <begin position="13"/>
        <end position="165"/>
    </location>
</feature>
<evidence type="ECO:0000313" key="2">
    <source>
        <dbReference type="EMBL" id="ANE44295.1"/>
    </source>
</evidence>
<dbReference type="OrthoDB" id="65762at2"/>
<organism evidence="2 3">
    <name type="scientific">Deinococcus puniceus</name>
    <dbReference type="NCBI Taxonomy" id="1182568"/>
    <lineage>
        <taxon>Bacteria</taxon>
        <taxon>Thermotogati</taxon>
        <taxon>Deinococcota</taxon>
        <taxon>Deinococci</taxon>
        <taxon>Deinococcales</taxon>
        <taxon>Deinococcaceae</taxon>
        <taxon>Deinococcus</taxon>
    </lineage>
</organism>
<dbReference type="InterPro" id="IPR024775">
    <property type="entry name" value="DinB-like"/>
</dbReference>
<accession>A0A172TB66</accession>
<evidence type="ECO:0000259" key="1">
    <source>
        <dbReference type="Pfam" id="PF12867"/>
    </source>
</evidence>
<evidence type="ECO:0000313" key="3">
    <source>
        <dbReference type="Proteomes" id="UP000077363"/>
    </source>
</evidence>
<dbReference type="AlphaFoldDB" id="A0A172TB66"/>
<dbReference type="EMBL" id="CP011387">
    <property type="protein sequence ID" value="ANE44295.1"/>
    <property type="molecule type" value="Genomic_DNA"/>
</dbReference>
<gene>
    <name evidence="2" type="ORF">SU48_11545</name>
</gene>
<dbReference type="PATRIC" id="fig|1182568.3.peg.2397"/>
<dbReference type="SUPFAM" id="SSF109854">
    <property type="entry name" value="DinB/YfiT-like putative metalloenzymes"/>
    <property type="match status" value="1"/>
</dbReference>
<keyword evidence="3" id="KW-1185">Reference proteome</keyword>
<dbReference type="Proteomes" id="UP000077363">
    <property type="component" value="Chromosome"/>
</dbReference>
<reference evidence="2 3" key="1">
    <citation type="submission" date="2015-01" db="EMBL/GenBank/DDBJ databases">
        <title>Deinococcus puniceus/DY1/ whole genome sequencing.</title>
        <authorList>
            <person name="Kim M.K."/>
            <person name="Srinivasan S."/>
            <person name="Lee J.-J."/>
        </authorList>
    </citation>
    <scope>NUCLEOTIDE SEQUENCE [LARGE SCALE GENOMIC DNA]</scope>
    <source>
        <strain evidence="2 3">DY1</strain>
    </source>
</reference>
<protein>
    <recommendedName>
        <fullName evidence="1">DinB-like domain-containing protein</fullName>
    </recommendedName>
</protein>
<dbReference type="STRING" id="1182568.SU48_11545"/>
<dbReference type="InterPro" id="IPR034660">
    <property type="entry name" value="DinB/YfiT-like"/>
</dbReference>